<organism evidence="2 3">
    <name type="scientific">Microbacterium radiodurans</name>
    <dbReference type="NCBI Taxonomy" id="661398"/>
    <lineage>
        <taxon>Bacteria</taxon>
        <taxon>Bacillati</taxon>
        <taxon>Actinomycetota</taxon>
        <taxon>Actinomycetes</taxon>
        <taxon>Micrococcales</taxon>
        <taxon>Microbacteriaceae</taxon>
        <taxon>Microbacterium</taxon>
    </lineage>
</organism>
<proteinExistence type="predicted"/>
<dbReference type="OrthoDB" id="5020323at2"/>
<name>A0A5J5IUS0_9MICO</name>
<keyword evidence="1" id="KW-1133">Transmembrane helix</keyword>
<evidence type="ECO:0000256" key="1">
    <source>
        <dbReference type="SAM" id="Phobius"/>
    </source>
</evidence>
<comment type="caution">
    <text evidence="2">The sequence shown here is derived from an EMBL/GenBank/DDBJ whole genome shotgun (WGS) entry which is preliminary data.</text>
</comment>
<accession>A0A5J5IUS0</accession>
<protein>
    <submittedName>
        <fullName evidence="2">Uncharacterized protein</fullName>
    </submittedName>
</protein>
<keyword evidence="1" id="KW-0472">Membrane</keyword>
<feature type="transmembrane region" description="Helical" evidence="1">
    <location>
        <begin position="108"/>
        <end position="126"/>
    </location>
</feature>
<reference evidence="3" key="1">
    <citation type="submission" date="2019-09" db="EMBL/GenBank/DDBJ databases">
        <title>Mumia zhuanghuii sp. nov. isolated from the intestinal contents of plateau pika (Ochotona curzoniae) in the Qinghai-Tibet plateau of China.</title>
        <authorList>
            <person name="Tian Z."/>
        </authorList>
    </citation>
    <scope>NUCLEOTIDE SEQUENCE [LARGE SCALE GENOMIC DNA]</scope>
    <source>
        <strain evidence="3">DSM 25564</strain>
    </source>
</reference>
<dbReference type="Proteomes" id="UP000327039">
    <property type="component" value="Unassembled WGS sequence"/>
</dbReference>
<sequence>MRSFRSLSLWVLAPTMFIVLGGVWFLGGLLAGPALLHWGRLMGALVYASVMTAFFTFWIARARRRAGGTVELARIGRSVHTGQVPADVDVPAWVAAVEVQHRQLRRNLSMGPVVFGLMIVLSLWLAVAQSPYWLFGTAFFVAFLIYSAIDTPRNLRKVAVVRDELVRRRSGGSFTPDSRADSR</sequence>
<keyword evidence="3" id="KW-1185">Reference proteome</keyword>
<gene>
    <name evidence="2" type="ORF">F6B42_03695</name>
</gene>
<evidence type="ECO:0000313" key="2">
    <source>
        <dbReference type="EMBL" id="KAA9089587.1"/>
    </source>
</evidence>
<feature type="transmembrane region" description="Helical" evidence="1">
    <location>
        <begin position="7"/>
        <end position="26"/>
    </location>
</feature>
<feature type="transmembrane region" description="Helical" evidence="1">
    <location>
        <begin position="132"/>
        <end position="149"/>
    </location>
</feature>
<keyword evidence="1" id="KW-0812">Transmembrane</keyword>
<dbReference type="AlphaFoldDB" id="A0A5J5IUS0"/>
<feature type="transmembrane region" description="Helical" evidence="1">
    <location>
        <begin position="38"/>
        <end position="60"/>
    </location>
</feature>
<evidence type="ECO:0000313" key="3">
    <source>
        <dbReference type="Proteomes" id="UP000327039"/>
    </source>
</evidence>
<dbReference type="RefSeq" id="WP_150418218.1">
    <property type="nucleotide sequence ID" value="NZ_VYRZ01000001.1"/>
</dbReference>
<dbReference type="EMBL" id="VYRZ01000001">
    <property type="protein sequence ID" value="KAA9089587.1"/>
    <property type="molecule type" value="Genomic_DNA"/>
</dbReference>